<name>A0A318D6N9_9GAMM</name>
<proteinExistence type="predicted"/>
<dbReference type="EMBL" id="QICH01000001">
    <property type="protein sequence ID" value="PXF64511.1"/>
    <property type="molecule type" value="Genomic_DNA"/>
</dbReference>
<gene>
    <name evidence="2" type="ORF">DL796_05055</name>
</gene>
<dbReference type="AlphaFoldDB" id="A0A318D6N9"/>
<organism evidence="2 3">
    <name type="scientific">Kangiella spongicola</name>
    <dbReference type="NCBI Taxonomy" id="796379"/>
    <lineage>
        <taxon>Bacteria</taxon>
        <taxon>Pseudomonadati</taxon>
        <taxon>Pseudomonadota</taxon>
        <taxon>Gammaproteobacteria</taxon>
        <taxon>Kangiellales</taxon>
        <taxon>Kangiellaceae</taxon>
        <taxon>Kangiella</taxon>
    </lineage>
</organism>
<evidence type="ECO:0000256" key="1">
    <source>
        <dbReference type="SAM" id="SignalP"/>
    </source>
</evidence>
<dbReference type="Proteomes" id="UP000247689">
    <property type="component" value="Unassembled WGS sequence"/>
</dbReference>
<evidence type="ECO:0000313" key="3">
    <source>
        <dbReference type="Proteomes" id="UP000247689"/>
    </source>
</evidence>
<sequence>MSSKSFEKRKVWMSVGTALLATSVTAASANGQEAFDSVSASASMMSVSAAALNEGEGGEGEGGEGEGSAKADLRTDNAAYLARLGLIRGHLWVGIKLYQEGHLAMAKTHMKHPKDELYAGLEPVFEARGVSGFAKELSALADAVNNEQGDEAVNSAYSALLKAIDRSENLASKSAKEALISISQMIRTAADEYAIGVKKGAIVNVHEYQDAYGFTEIAIERLDRLTAEQQKQAAEDIERTKQLLLELRTLWPKVNPEGSVEGDAASLYGTAARIELMALN</sequence>
<dbReference type="RefSeq" id="WP_110200559.1">
    <property type="nucleotide sequence ID" value="NZ_QICH01000001.1"/>
</dbReference>
<keyword evidence="3" id="KW-1185">Reference proteome</keyword>
<evidence type="ECO:0000313" key="2">
    <source>
        <dbReference type="EMBL" id="PXF64511.1"/>
    </source>
</evidence>
<accession>A0A318D6N9</accession>
<protein>
    <submittedName>
        <fullName evidence="2">Uncharacterized protein</fullName>
    </submittedName>
</protein>
<comment type="caution">
    <text evidence="2">The sequence shown here is derived from an EMBL/GenBank/DDBJ whole genome shotgun (WGS) entry which is preliminary data.</text>
</comment>
<keyword evidence="1" id="KW-0732">Signal</keyword>
<feature type="chain" id="PRO_5016451469" evidence="1">
    <location>
        <begin position="30"/>
        <end position="280"/>
    </location>
</feature>
<feature type="signal peptide" evidence="1">
    <location>
        <begin position="1"/>
        <end position="29"/>
    </location>
</feature>
<reference evidence="2 3" key="1">
    <citation type="submission" date="2018-05" db="EMBL/GenBank/DDBJ databases">
        <title>Kangiella spongicola genome sequence.</title>
        <authorList>
            <person name="Maclea K.S."/>
            <person name="Goen A.E."/>
            <person name="Kelley C."/>
            <person name="Underriner A."/>
            <person name="Silverwood T."/>
            <person name="Trachtenberg A.M."/>
        </authorList>
    </citation>
    <scope>NUCLEOTIDE SEQUENCE [LARGE SCALE GENOMIC DNA]</scope>
    <source>
        <strain evidence="2 3">ATCC BAA-2076</strain>
    </source>
</reference>
<dbReference type="OrthoDB" id="65747at2"/>